<evidence type="ECO:0000313" key="3">
    <source>
        <dbReference type="Proteomes" id="UP000177078"/>
    </source>
</evidence>
<evidence type="ECO:0008006" key="4">
    <source>
        <dbReference type="Google" id="ProtNLM"/>
    </source>
</evidence>
<comment type="caution">
    <text evidence="2">The sequence shown here is derived from an EMBL/GenBank/DDBJ whole genome shotgun (WGS) entry which is preliminary data.</text>
</comment>
<dbReference type="Gene3D" id="2.60.40.420">
    <property type="entry name" value="Cupredoxins - blue copper proteins"/>
    <property type="match status" value="1"/>
</dbReference>
<keyword evidence="1" id="KW-0812">Transmembrane</keyword>
<keyword evidence="1" id="KW-1133">Transmembrane helix</keyword>
<evidence type="ECO:0000313" key="2">
    <source>
        <dbReference type="EMBL" id="OHA71270.1"/>
    </source>
</evidence>
<sequence>MKNKILILAIAAIVIVGIAIWLNNSGQSPTNTYYGEPGQGGAQDVVENDEGVITPTVKEFTMESFVEFIDGNPKPQFSIKEIVVNKGDRVKINITTTSGKHDFKLDEFNIYEETPVNQQVAIEFVADQSGEFIYYCNQPGHRLAGQWGTLKVIE</sequence>
<dbReference type="STRING" id="1802457.A3F15_01460"/>
<reference evidence="2 3" key="1">
    <citation type="journal article" date="2016" name="Nat. Commun.">
        <title>Thousands of microbial genomes shed light on interconnected biogeochemical processes in an aquifer system.</title>
        <authorList>
            <person name="Anantharaman K."/>
            <person name="Brown C.T."/>
            <person name="Hug L.A."/>
            <person name="Sharon I."/>
            <person name="Castelle C.J."/>
            <person name="Probst A.J."/>
            <person name="Thomas B.C."/>
            <person name="Singh A."/>
            <person name="Wilkins M.J."/>
            <person name="Karaoz U."/>
            <person name="Brodie E.L."/>
            <person name="Williams K.H."/>
            <person name="Hubbard S.S."/>
            <person name="Banfield J.F."/>
        </authorList>
    </citation>
    <scope>NUCLEOTIDE SEQUENCE [LARGE SCALE GENOMIC DNA]</scope>
</reference>
<name>A0A1G2REL0_9BACT</name>
<dbReference type="AlphaFoldDB" id="A0A1G2REL0"/>
<dbReference type="SUPFAM" id="SSF49503">
    <property type="entry name" value="Cupredoxins"/>
    <property type="match status" value="1"/>
</dbReference>
<keyword evidence="1" id="KW-0472">Membrane</keyword>
<gene>
    <name evidence="2" type="ORF">A3F15_01460</name>
</gene>
<protein>
    <recommendedName>
        <fullName evidence="4">EfeO-type cupredoxin-like domain-containing protein</fullName>
    </recommendedName>
</protein>
<accession>A0A1G2REL0</accession>
<proteinExistence type="predicted"/>
<dbReference type="InterPro" id="IPR008972">
    <property type="entry name" value="Cupredoxin"/>
</dbReference>
<dbReference type="EMBL" id="MHUC01000006">
    <property type="protein sequence ID" value="OHA71270.1"/>
    <property type="molecule type" value="Genomic_DNA"/>
</dbReference>
<dbReference type="Proteomes" id="UP000177078">
    <property type="component" value="Unassembled WGS sequence"/>
</dbReference>
<evidence type="ECO:0000256" key="1">
    <source>
        <dbReference type="SAM" id="Phobius"/>
    </source>
</evidence>
<feature type="transmembrane region" description="Helical" evidence="1">
    <location>
        <begin position="5"/>
        <end position="22"/>
    </location>
</feature>
<organism evidence="2 3">
    <name type="scientific">Candidatus Wildermuthbacteria bacterium RIFCSPHIGHO2_12_FULL_40_12</name>
    <dbReference type="NCBI Taxonomy" id="1802457"/>
    <lineage>
        <taxon>Bacteria</taxon>
        <taxon>Candidatus Wildermuthiibacteriota</taxon>
    </lineage>
</organism>